<evidence type="ECO:0000313" key="2">
    <source>
        <dbReference type="EMBL" id="MDT0352116.1"/>
    </source>
</evidence>
<evidence type="ECO:0000313" key="3">
    <source>
        <dbReference type="Proteomes" id="UP001183202"/>
    </source>
</evidence>
<reference evidence="3" key="1">
    <citation type="submission" date="2023-07" db="EMBL/GenBank/DDBJ databases">
        <title>30 novel species of actinomycetes from the DSMZ collection.</title>
        <authorList>
            <person name="Nouioui I."/>
        </authorList>
    </citation>
    <scope>NUCLEOTIDE SEQUENCE [LARGE SCALE GENOMIC DNA]</scope>
    <source>
        <strain evidence="3">DSM 45834</strain>
    </source>
</reference>
<dbReference type="Pfam" id="PF14534">
    <property type="entry name" value="DUF4440"/>
    <property type="match status" value="1"/>
</dbReference>
<comment type="caution">
    <text evidence="2">The sequence shown here is derived from an EMBL/GenBank/DDBJ whole genome shotgun (WGS) entry which is preliminary data.</text>
</comment>
<dbReference type="InterPro" id="IPR027843">
    <property type="entry name" value="DUF4440"/>
</dbReference>
<proteinExistence type="predicted"/>
<name>A0ABU2NDU2_9PSEU</name>
<sequence length="126" mass="14148">MSGAEKDEQALRELEDRRYAAIVAGDFADFAAVCHPELLYTHSTAVTDTLESYLEKCRSGYYVYHRVDHPVHRIVVAGDTALVLGEMNADLTADGVRKQLRNNALAVWVRDGETWKLIGYQPTPRP</sequence>
<gene>
    <name evidence="2" type="ORF">RM445_21535</name>
</gene>
<protein>
    <submittedName>
        <fullName evidence="2">Nuclear transport factor 2 family protein</fullName>
    </submittedName>
</protein>
<dbReference type="Proteomes" id="UP001183202">
    <property type="component" value="Unassembled WGS sequence"/>
</dbReference>
<dbReference type="RefSeq" id="WP_311558621.1">
    <property type="nucleotide sequence ID" value="NZ_JAVREJ010000016.1"/>
</dbReference>
<dbReference type="EMBL" id="JAVREJ010000016">
    <property type="protein sequence ID" value="MDT0352116.1"/>
    <property type="molecule type" value="Genomic_DNA"/>
</dbReference>
<keyword evidence="3" id="KW-1185">Reference proteome</keyword>
<dbReference type="SUPFAM" id="SSF54427">
    <property type="entry name" value="NTF2-like"/>
    <property type="match status" value="1"/>
</dbReference>
<accession>A0ABU2NDU2</accession>
<evidence type="ECO:0000259" key="1">
    <source>
        <dbReference type="Pfam" id="PF14534"/>
    </source>
</evidence>
<organism evidence="2 3">
    <name type="scientific">Pseudonocardia charpentierae</name>
    <dbReference type="NCBI Taxonomy" id="3075545"/>
    <lineage>
        <taxon>Bacteria</taxon>
        <taxon>Bacillati</taxon>
        <taxon>Actinomycetota</taxon>
        <taxon>Actinomycetes</taxon>
        <taxon>Pseudonocardiales</taxon>
        <taxon>Pseudonocardiaceae</taxon>
        <taxon>Pseudonocardia</taxon>
    </lineage>
</organism>
<dbReference type="InterPro" id="IPR032710">
    <property type="entry name" value="NTF2-like_dom_sf"/>
</dbReference>
<feature type="domain" description="DUF4440" evidence="1">
    <location>
        <begin position="11"/>
        <end position="117"/>
    </location>
</feature>
<dbReference type="Gene3D" id="3.10.450.50">
    <property type="match status" value="1"/>
</dbReference>